<evidence type="ECO:0000259" key="2">
    <source>
        <dbReference type="Pfam" id="PF14977"/>
    </source>
</evidence>
<accession>A0A9Q1B0P3</accession>
<proteinExistence type="predicted"/>
<evidence type="ECO:0000256" key="1">
    <source>
        <dbReference type="SAM" id="MobiDB-lite"/>
    </source>
</evidence>
<comment type="caution">
    <text evidence="3">The sequence shown here is derived from an EMBL/GenBank/DDBJ whole genome shotgun (WGS) entry which is preliminary data.</text>
</comment>
<sequence>MEGAPGDLEEDRDGAEEPGSEEIGKEHSCSPLDNSGREVLDTTAADTNQQPLGLSVSVQTDGSWLRDRVFKKKRRAPRSTQKLPPENDIYAVVSDDLSCLEILCDTEFKEDFLRLFQESLRTLSSVGPPTILAYRPESSRGDISIELEKPFPAICEFCGSPLRHFPSFESLEQIAKYEYLFCCQQCRELHEFIVNEKRRLAKEGIKLIDVSTNQPRGSEVERQQARERARQRLKERQLAKQLTFVVPEQEKEFFPIHGAEYNKQVRTVSYSLSQERPSLTGWTRLPLQLKGKTVPEGSDMNYHISCCDFTIAGGKLLKKQFLQQYYKNGVKFLTMFPDGTAQIFYPSGNLAIIVVQKNTDAGYICIVKEDKPENAEVQAVFESCGNGTCYHSNGNVWINITIRGGHYSDQAGNKVKAWIWPNHLQKGNPSVSFKSIFLSLNQNVGVRILGQDKIAISFLAMGKQAKINVGTKVEPLADHHPWPKYVSEDDLLLFASRIKILRIFAKLHGYLDFPTSDWWTKLQLPSYLPKQALKLIHLCKECEISSDLDTLITKIINSPD</sequence>
<protein>
    <recommendedName>
        <fullName evidence="2">FAM194 C-terminal domain-containing protein</fullName>
    </recommendedName>
</protein>
<gene>
    <name evidence="3" type="ORF">JRQ81_017797</name>
</gene>
<dbReference type="EMBL" id="JAPFRF010000008">
    <property type="protein sequence ID" value="KAJ7324777.1"/>
    <property type="molecule type" value="Genomic_DNA"/>
</dbReference>
<feature type="region of interest" description="Disordered" evidence="1">
    <location>
        <begin position="1"/>
        <end position="37"/>
    </location>
</feature>
<dbReference type="PANTHER" id="PTHR23093">
    <property type="entry name" value="SIMILAR TO CHROMOSOME 3 OPEN READING FRAME 20"/>
    <property type="match status" value="1"/>
</dbReference>
<dbReference type="Proteomes" id="UP001142489">
    <property type="component" value="Unassembled WGS sequence"/>
</dbReference>
<name>A0A9Q1B0P3_9SAUR</name>
<dbReference type="PANTHER" id="PTHR23093:SF18">
    <property type="entry name" value="GLUTAMATE RICH 6"/>
    <property type="match status" value="1"/>
</dbReference>
<evidence type="ECO:0000313" key="4">
    <source>
        <dbReference type="Proteomes" id="UP001142489"/>
    </source>
</evidence>
<reference evidence="3" key="1">
    <citation type="journal article" date="2023" name="DNA Res.">
        <title>Chromosome-level genome assembly of Phrynocephalus forsythii using third-generation DNA sequencing and Hi-C analysis.</title>
        <authorList>
            <person name="Qi Y."/>
            <person name="Zhao W."/>
            <person name="Zhao Y."/>
            <person name="Niu C."/>
            <person name="Cao S."/>
            <person name="Zhang Y."/>
        </authorList>
    </citation>
    <scope>NUCLEOTIDE SEQUENCE</scope>
    <source>
        <tissue evidence="3">Muscle</tissue>
    </source>
</reference>
<dbReference type="Pfam" id="PF14977">
    <property type="entry name" value="FAM194"/>
    <property type="match status" value="1"/>
</dbReference>
<organism evidence="3 4">
    <name type="scientific">Phrynocephalus forsythii</name>
    <dbReference type="NCBI Taxonomy" id="171643"/>
    <lineage>
        <taxon>Eukaryota</taxon>
        <taxon>Metazoa</taxon>
        <taxon>Chordata</taxon>
        <taxon>Craniata</taxon>
        <taxon>Vertebrata</taxon>
        <taxon>Euteleostomi</taxon>
        <taxon>Lepidosauria</taxon>
        <taxon>Squamata</taxon>
        <taxon>Bifurcata</taxon>
        <taxon>Unidentata</taxon>
        <taxon>Episquamata</taxon>
        <taxon>Toxicofera</taxon>
        <taxon>Iguania</taxon>
        <taxon>Acrodonta</taxon>
        <taxon>Agamidae</taxon>
        <taxon>Agaminae</taxon>
        <taxon>Phrynocephalus</taxon>
    </lineage>
</organism>
<keyword evidence="4" id="KW-1185">Reference proteome</keyword>
<dbReference type="AlphaFoldDB" id="A0A9Q1B0P3"/>
<dbReference type="OrthoDB" id="527209at2759"/>
<evidence type="ECO:0000313" key="3">
    <source>
        <dbReference type="EMBL" id="KAJ7324777.1"/>
    </source>
</evidence>
<dbReference type="InterPro" id="IPR029281">
    <property type="entry name" value="FAM194_C"/>
</dbReference>
<feature type="compositionally biased region" description="Acidic residues" evidence="1">
    <location>
        <begin position="7"/>
        <end position="20"/>
    </location>
</feature>
<feature type="domain" description="FAM194 C-terminal" evidence="2">
    <location>
        <begin position="319"/>
        <end position="522"/>
    </location>
</feature>